<dbReference type="HOGENOM" id="CLU_1887283_0_0_1"/>
<feature type="region of interest" description="Disordered" evidence="1">
    <location>
        <begin position="94"/>
        <end position="114"/>
    </location>
</feature>
<accession>A0A0C3QM22</accession>
<feature type="compositionally biased region" description="Polar residues" evidence="1">
    <location>
        <begin position="104"/>
        <end position="114"/>
    </location>
</feature>
<dbReference type="Proteomes" id="UP000054248">
    <property type="component" value="Unassembled WGS sequence"/>
</dbReference>
<keyword evidence="3" id="KW-1185">Reference proteome</keyword>
<feature type="region of interest" description="Disordered" evidence="1">
    <location>
        <begin position="25"/>
        <end position="51"/>
    </location>
</feature>
<proteinExistence type="predicted"/>
<reference evidence="2 3" key="1">
    <citation type="submission" date="2014-04" db="EMBL/GenBank/DDBJ databases">
        <authorList>
            <consortium name="DOE Joint Genome Institute"/>
            <person name="Kuo A."/>
            <person name="Girlanda M."/>
            <person name="Perotto S."/>
            <person name="Kohler A."/>
            <person name="Nagy L.G."/>
            <person name="Floudas D."/>
            <person name="Copeland A."/>
            <person name="Barry K.W."/>
            <person name="Cichocki N."/>
            <person name="Veneault-Fourrey C."/>
            <person name="LaButti K."/>
            <person name="Lindquist E.A."/>
            <person name="Lipzen A."/>
            <person name="Lundell T."/>
            <person name="Morin E."/>
            <person name="Murat C."/>
            <person name="Sun H."/>
            <person name="Tunlid A."/>
            <person name="Henrissat B."/>
            <person name="Grigoriev I.V."/>
            <person name="Hibbett D.S."/>
            <person name="Martin F."/>
            <person name="Nordberg H.P."/>
            <person name="Cantor M.N."/>
            <person name="Hua S.X."/>
        </authorList>
    </citation>
    <scope>NUCLEOTIDE SEQUENCE [LARGE SCALE GENOMIC DNA]</scope>
    <source>
        <strain evidence="2 3">MUT 4182</strain>
    </source>
</reference>
<evidence type="ECO:0000256" key="1">
    <source>
        <dbReference type="SAM" id="MobiDB-lite"/>
    </source>
</evidence>
<organism evidence="2 3">
    <name type="scientific">Tulasnella calospora MUT 4182</name>
    <dbReference type="NCBI Taxonomy" id="1051891"/>
    <lineage>
        <taxon>Eukaryota</taxon>
        <taxon>Fungi</taxon>
        <taxon>Dikarya</taxon>
        <taxon>Basidiomycota</taxon>
        <taxon>Agaricomycotina</taxon>
        <taxon>Agaricomycetes</taxon>
        <taxon>Cantharellales</taxon>
        <taxon>Tulasnellaceae</taxon>
        <taxon>Tulasnella</taxon>
    </lineage>
</organism>
<evidence type="ECO:0000313" key="3">
    <source>
        <dbReference type="Proteomes" id="UP000054248"/>
    </source>
</evidence>
<dbReference type="AlphaFoldDB" id="A0A0C3QM22"/>
<dbReference type="EMBL" id="KN822945">
    <property type="protein sequence ID" value="KIO33915.1"/>
    <property type="molecule type" value="Genomic_DNA"/>
</dbReference>
<protein>
    <submittedName>
        <fullName evidence="2">Uncharacterized protein</fullName>
    </submittedName>
</protein>
<name>A0A0C3QM22_9AGAM</name>
<gene>
    <name evidence="2" type="ORF">M407DRAFT_17183</name>
</gene>
<reference evidence="3" key="2">
    <citation type="submission" date="2015-01" db="EMBL/GenBank/DDBJ databases">
        <title>Evolutionary Origins and Diversification of the Mycorrhizal Mutualists.</title>
        <authorList>
            <consortium name="DOE Joint Genome Institute"/>
            <consortium name="Mycorrhizal Genomics Consortium"/>
            <person name="Kohler A."/>
            <person name="Kuo A."/>
            <person name="Nagy L.G."/>
            <person name="Floudas D."/>
            <person name="Copeland A."/>
            <person name="Barry K.W."/>
            <person name="Cichocki N."/>
            <person name="Veneault-Fourrey C."/>
            <person name="LaButti K."/>
            <person name="Lindquist E.A."/>
            <person name="Lipzen A."/>
            <person name="Lundell T."/>
            <person name="Morin E."/>
            <person name="Murat C."/>
            <person name="Riley R."/>
            <person name="Ohm R."/>
            <person name="Sun H."/>
            <person name="Tunlid A."/>
            <person name="Henrissat B."/>
            <person name="Grigoriev I.V."/>
            <person name="Hibbett D.S."/>
            <person name="Martin F."/>
        </authorList>
    </citation>
    <scope>NUCLEOTIDE SEQUENCE [LARGE SCALE GENOMIC DNA]</scope>
    <source>
        <strain evidence="3">MUT 4182</strain>
    </source>
</reference>
<evidence type="ECO:0000313" key="2">
    <source>
        <dbReference type="EMBL" id="KIO33915.1"/>
    </source>
</evidence>
<sequence>MPTVATGLELTMASTTSQAYVRNRRALGDNGIRVPSPRPQKGTKRHAPHLGSSAFQIKAVDNNHDTQDPRHVKQPCKASGTLFSTVSTIPIPLRGPQVRRSYEDTQSPEVVNTTVRRRYLPQNHRTRQKKAQLRS</sequence>